<keyword evidence="3" id="KW-1185">Reference proteome</keyword>
<feature type="signal peptide" evidence="1">
    <location>
        <begin position="1"/>
        <end position="18"/>
    </location>
</feature>
<dbReference type="EMBL" id="BAABFO010000010">
    <property type="protein sequence ID" value="GAA4333147.1"/>
    <property type="molecule type" value="Genomic_DNA"/>
</dbReference>
<reference evidence="3" key="1">
    <citation type="journal article" date="2019" name="Int. J. Syst. Evol. Microbiol.">
        <title>The Global Catalogue of Microorganisms (GCM) 10K type strain sequencing project: providing services to taxonomists for standard genome sequencing and annotation.</title>
        <authorList>
            <consortium name="The Broad Institute Genomics Platform"/>
            <consortium name="The Broad Institute Genome Sequencing Center for Infectious Disease"/>
            <person name="Wu L."/>
            <person name="Ma J."/>
        </authorList>
    </citation>
    <scope>NUCLEOTIDE SEQUENCE [LARGE SCALE GENOMIC DNA]</scope>
    <source>
        <strain evidence="3">JCM 17666</strain>
    </source>
</reference>
<protein>
    <recommendedName>
        <fullName evidence="4">Lipoprotein</fullName>
    </recommendedName>
</protein>
<dbReference type="PROSITE" id="PS51257">
    <property type="entry name" value="PROKAR_LIPOPROTEIN"/>
    <property type="match status" value="1"/>
</dbReference>
<evidence type="ECO:0000313" key="2">
    <source>
        <dbReference type="EMBL" id="GAA4333147.1"/>
    </source>
</evidence>
<accession>A0ABP8H1W5</accession>
<dbReference type="RefSeq" id="WP_345249688.1">
    <property type="nucleotide sequence ID" value="NZ_BAABFO010000010.1"/>
</dbReference>
<evidence type="ECO:0008006" key="4">
    <source>
        <dbReference type="Google" id="ProtNLM"/>
    </source>
</evidence>
<keyword evidence="1" id="KW-0732">Signal</keyword>
<gene>
    <name evidence="2" type="ORF">GCM10023144_24110</name>
</gene>
<evidence type="ECO:0000256" key="1">
    <source>
        <dbReference type="SAM" id="SignalP"/>
    </source>
</evidence>
<comment type="caution">
    <text evidence="2">The sequence shown here is derived from an EMBL/GenBank/DDBJ whole genome shotgun (WGS) entry which is preliminary data.</text>
</comment>
<name>A0ABP8H1W5_9BURK</name>
<organism evidence="2 3">
    <name type="scientific">Pigmentiphaga soli</name>
    <dbReference type="NCBI Taxonomy" id="1007095"/>
    <lineage>
        <taxon>Bacteria</taxon>
        <taxon>Pseudomonadati</taxon>
        <taxon>Pseudomonadota</taxon>
        <taxon>Betaproteobacteria</taxon>
        <taxon>Burkholderiales</taxon>
        <taxon>Alcaligenaceae</taxon>
        <taxon>Pigmentiphaga</taxon>
    </lineage>
</organism>
<dbReference type="Proteomes" id="UP001501671">
    <property type="component" value="Unassembled WGS sequence"/>
</dbReference>
<sequence length="196" mass="21300">MKALILSCALAAALSGCATPIPLDTISTGAAPAATSDRTASIRTKTVASRAQQTSKTNYFLIGGTVAPISAQIDPELSFTEADQENCAAALRAELERLRVFKSIGPDTGQGSDISIRLEFLGTYYRNVNQEYWLDVLLSLSGGQQDFSRRYRVNSNEGESLWKKLNTNAYEGKASAVRKLMEQVIPDVQAYVARQD</sequence>
<proteinExistence type="predicted"/>
<feature type="chain" id="PRO_5047008871" description="Lipoprotein" evidence="1">
    <location>
        <begin position="19"/>
        <end position="196"/>
    </location>
</feature>
<evidence type="ECO:0000313" key="3">
    <source>
        <dbReference type="Proteomes" id="UP001501671"/>
    </source>
</evidence>